<reference evidence="2" key="1">
    <citation type="journal article" date="2024" name="Front. Bioeng. Biotechnol.">
        <title>Genome-scale model development and genomic sequencing of the oleaginous clade Lipomyces.</title>
        <authorList>
            <person name="Czajka J.J."/>
            <person name="Han Y."/>
            <person name="Kim J."/>
            <person name="Mondo S.J."/>
            <person name="Hofstad B.A."/>
            <person name="Robles A."/>
            <person name="Haridas S."/>
            <person name="Riley R."/>
            <person name="LaButti K."/>
            <person name="Pangilinan J."/>
            <person name="Andreopoulos W."/>
            <person name="Lipzen A."/>
            <person name="Yan J."/>
            <person name="Wang M."/>
            <person name="Ng V."/>
            <person name="Grigoriev I.V."/>
            <person name="Spatafora J.W."/>
            <person name="Magnuson J.K."/>
            <person name="Baker S.E."/>
            <person name="Pomraning K.R."/>
        </authorList>
    </citation>
    <scope>NUCLEOTIDE SEQUENCE [LARGE SCALE GENOMIC DNA]</scope>
    <source>
        <strain evidence="2">CBS 10300</strain>
    </source>
</reference>
<evidence type="ECO:0000313" key="1">
    <source>
        <dbReference type="EMBL" id="KAK9323832.1"/>
    </source>
</evidence>
<accession>A0ACC3TSI5</accession>
<name>A0ACC3TSI5_9ASCO</name>
<organism evidence="1 2">
    <name type="scientific">Lipomyces orientalis</name>
    <dbReference type="NCBI Taxonomy" id="1233043"/>
    <lineage>
        <taxon>Eukaryota</taxon>
        <taxon>Fungi</taxon>
        <taxon>Dikarya</taxon>
        <taxon>Ascomycota</taxon>
        <taxon>Saccharomycotina</taxon>
        <taxon>Lipomycetes</taxon>
        <taxon>Lipomycetales</taxon>
        <taxon>Lipomycetaceae</taxon>
        <taxon>Lipomyces</taxon>
    </lineage>
</organism>
<dbReference type="EMBL" id="MU970056">
    <property type="protein sequence ID" value="KAK9323832.1"/>
    <property type="molecule type" value="Genomic_DNA"/>
</dbReference>
<sequence length="250" mass="28547">MIRPLSAGAAGWIEHKISNYVEDYLSTRSPHTVGNIFVTRFTTEFFGFGEYTRSRKEPDGGLIYGCYFAIEVGTSETYGNLLDDKDMWINGKAANVVILVCFTESPRFRNPDTWYTNIAGVRAEKIAMGRSLAETVETNIALGYYGPLEYKDHKWVGELSEAFIEVWRPGSHERFDLIQDGFELAHENLPATLNLKMSDFYLDDEWQAANVEDNIIPFDSRSFLNSVMSCMRVVAQDRLELYLHEKLGLH</sequence>
<dbReference type="Proteomes" id="UP001489719">
    <property type="component" value="Unassembled WGS sequence"/>
</dbReference>
<evidence type="ECO:0000313" key="2">
    <source>
        <dbReference type="Proteomes" id="UP001489719"/>
    </source>
</evidence>
<proteinExistence type="predicted"/>
<comment type="caution">
    <text evidence="1">The sequence shown here is derived from an EMBL/GenBank/DDBJ whole genome shotgun (WGS) entry which is preliminary data.</text>
</comment>
<gene>
    <name evidence="1" type="ORF">V1517DRAFT_306655</name>
</gene>
<protein>
    <submittedName>
        <fullName evidence="1">Uncharacterized protein</fullName>
    </submittedName>
</protein>
<keyword evidence="2" id="KW-1185">Reference proteome</keyword>